<dbReference type="InterPro" id="IPR051401">
    <property type="entry name" value="GtrA_CellWall_Glycosyl"/>
</dbReference>
<feature type="compositionally biased region" description="Low complexity" evidence="6">
    <location>
        <begin position="164"/>
        <end position="179"/>
    </location>
</feature>
<evidence type="ECO:0000313" key="10">
    <source>
        <dbReference type="Proteomes" id="UP001501358"/>
    </source>
</evidence>
<evidence type="ECO:0000256" key="6">
    <source>
        <dbReference type="SAM" id="MobiDB-lite"/>
    </source>
</evidence>
<sequence>MAAGRPRRGARGGAGRPGTRGEVLGFAAAGLAAYLTDVALFVWLRGPLGTDPLTAKALSFVGGCTVAFLGNRLGPYRGRRADGAARQYALFFAVNAAGATVQLGCIAVSHHLLGFTGARADLVSGSVVGMALATALRFWGTRSLVFRPAAADPAAPLPRPAPAPADAADATGPAGPASS</sequence>
<feature type="transmembrane region" description="Helical" evidence="7">
    <location>
        <begin position="122"/>
        <end position="139"/>
    </location>
</feature>
<evidence type="ECO:0000259" key="8">
    <source>
        <dbReference type="Pfam" id="PF04138"/>
    </source>
</evidence>
<keyword evidence="4 7" id="KW-1133">Transmembrane helix</keyword>
<accession>A0ABN3KPD5</accession>
<dbReference type="EMBL" id="BAAATA010000001">
    <property type="protein sequence ID" value="GAA2468741.1"/>
    <property type="molecule type" value="Genomic_DNA"/>
</dbReference>
<evidence type="ECO:0000256" key="7">
    <source>
        <dbReference type="SAM" id="Phobius"/>
    </source>
</evidence>
<reference evidence="10" key="1">
    <citation type="journal article" date="2019" name="Int. J. Syst. Evol. Microbiol.">
        <title>The Global Catalogue of Microorganisms (GCM) 10K type strain sequencing project: providing services to taxonomists for standard genome sequencing and annotation.</title>
        <authorList>
            <consortium name="The Broad Institute Genomics Platform"/>
            <consortium name="The Broad Institute Genome Sequencing Center for Infectious Disease"/>
            <person name="Wu L."/>
            <person name="Ma J."/>
        </authorList>
    </citation>
    <scope>NUCLEOTIDE SEQUENCE [LARGE SCALE GENOMIC DNA]</scope>
    <source>
        <strain evidence="10">JCM 6307</strain>
    </source>
</reference>
<dbReference type="PANTHER" id="PTHR38459">
    <property type="entry name" value="PROPHAGE BACTOPRENOL-LINKED GLUCOSE TRANSLOCASE HOMOLOG"/>
    <property type="match status" value="1"/>
</dbReference>
<keyword evidence="10" id="KW-1185">Reference proteome</keyword>
<evidence type="ECO:0000256" key="4">
    <source>
        <dbReference type="ARBA" id="ARBA00022989"/>
    </source>
</evidence>
<gene>
    <name evidence="9" type="ORF">GCM10010406_00020</name>
</gene>
<keyword evidence="5 7" id="KW-0472">Membrane</keyword>
<evidence type="ECO:0000256" key="3">
    <source>
        <dbReference type="ARBA" id="ARBA00022692"/>
    </source>
</evidence>
<dbReference type="InterPro" id="IPR007267">
    <property type="entry name" value="GtrA_DPMS_TM"/>
</dbReference>
<comment type="caution">
    <text evidence="9">The sequence shown here is derived from an EMBL/GenBank/DDBJ whole genome shotgun (WGS) entry which is preliminary data.</text>
</comment>
<feature type="domain" description="GtrA/DPMS transmembrane" evidence="8">
    <location>
        <begin position="26"/>
        <end position="146"/>
    </location>
</feature>
<protein>
    <recommendedName>
        <fullName evidence="8">GtrA/DPMS transmembrane domain-containing protein</fullName>
    </recommendedName>
</protein>
<evidence type="ECO:0000256" key="2">
    <source>
        <dbReference type="ARBA" id="ARBA00009399"/>
    </source>
</evidence>
<feature type="transmembrane region" description="Helical" evidence="7">
    <location>
        <begin position="21"/>
        <end position="45"/>
    </location>
</feature>
<comment type="subcellular location">
    <subcellularLocation>
        <location evidence="1">Membrane</location>
        <topology evidence="1">Multi-pass membrane protein</topology>
    </subcellularLocation>
</comment>
<feature type="region of interest" description="Disordered" evidence="6">
    <location>
        <begin position="155"/>
        <end position="179"/>
    </location>
</feature>
<dbReference type="Pfam" id="PF04138">
    <property type="entry name" value="GtrA_DPMS_TM"/>
    <property type="match status" value="1"/>
</dbReference>
<feature type="transmembrane region" description="Helical" evidence="7">
    <location>
        <begin position="57"/>
        <end position="76"/>
    </location>
</feature>
<keyword evidence="3 7" id="KW-0812">Transmembrane</keyword>
<evidence type="ECO:0000256" key="5">
    <source>
        <dbReference type="ARBA" id="ARBA00023136"/>
    </source>
</evidence>
<evidence type="ECO:0000313" key="9">
    <source>
        <dbReference type="EMBL" id="GAA2468741.1"/>
    </source>
</evidence>
<dbReference type="Proteomes" id="UP001501358">
    <property type="component" value="Unassembled WGS sequence"/>
</dbReference>
<comment type="similarity">
    <text evidence="2">Belongs to the GtrA family.</text>
</comment>
<name>A0ABN3KPD5_9ACTN</name>
<evidence type="ECO:0000256" key="1">
    <source>
        <dbReference type="ARBA" id="ARBA00004141"/>
    </source>
</evidence>
<organism evidence="9 10">
    <name type="scientific">Streptomyces thermolineatus</name>
    <dbReference type="NCBI Taxonomy" id="44033"/>
    <lineage>
        <taxon>Bacteria</taxon>
        <taxon>Bacillati</taxon>
        <taxon>Actinomycetota</taxon>
        <taxon>Actinomycetes</taxon>
        <taxon>Kitasatosporales</taxon>
        <taxon>Streptomycetaceae</taxon>
        <taxon>Streptomyces</taxon>
    </lineage>
</organism>
<feature type="transmembrane region" description="Helical" evidence="7">
    <location>
        <begin position="88"/>
        <end position="110"/>
    </location>
</feature>
<proteinExistence type="inferred from homology"/>
<dbReference type="PANTHER" id="PTHR38459:SF6">
    <property type="entry name" value="ARABINOGALACTAN BIOSYNTHESIS RECRUITING PROTEIN RV3789"/>
    <property type="match status" value="1"/>
</dbReference>